<keyword evidence="4" id="KW-1185">Reference proteome</keyword>
<feature type="chain" id="PRO_5038618262" description="Lipoprotein" evidence="2">
    <location>
        <begin position="22"/>
        <end position="245"/>
    </location>
</feature>
<feature type="region of interest" description="Disordered" evidence="1">
    <location>
        <begin position="163"/>
        <end position="186"/>
    </location>
</feature>
<dbReference type="PROSITE" id="PS51318">
    <property type="entry name" value="TAT"/>
    <property type="match status" value="1"/>
</dbReference>
<dbReference type="EMBL" id="FZOF01000002">
    <property type="protein sequence ID" value="SNR97652.1"/>
    <property type="molecule type" value="Genomic_DNA"/>
</dbReference>
<dbReference type="Proteomes" id="UP000198280">
    <property type="component" value="Unassembled WGS sequence"/>
</dbReference>
<sequence>MTTSRRALTALGCSAAALTMAACGPLGGTAAPASTALADQPVATIGKKSLAAMKSAATMTVALDGVTDGEPMKFRMTMGRTGDCEGEVTAEGGTMQLVKAGPSLYMKGDDAFWKAQGSDGAALKDLLAGRWMKTKADAPDNKDLVETCDLDAFLAELEKDSDGDLGGKKGKPVTVDGTPAVPITSKDGAETTTAYVATEGRPYVLKVVVKGGKEPGTLLFSDFDEPAEVTAPAAKDILDVDKLAG</sequence>
<evidence type="ECO:0000256" key="1">
    <source>
        <dbReference type="SAM" id="MobiDB-lite"/>
    </source>
</evidence>
<keyword evidence="2" id="KW-0732">Signal</keyword>
<evidence type="ECO:0000256" key="2">
    <source>
        <dbReference type="SAM" id="SignalP"/>
    </source>
</evidence>
<evidence type="ECO:0008006" key="5">
    <source>
        <dbReference type="Google" id="ProtNLM"/>
    </source>
</evidence>
<dbReference type="Gene3D" id="2.50.20.20">
    <property type="match status" value="1"/>
</dbReference>
<evidence type="ECO:0000313" key="3">
    <source>
        <dbReference type="EMBL" id="SNR97652.1"/>
    </source>
</evidence>
<dbReference type="OrthoDB" id="3745543at2"/>
<evidence type="ECO:0000313" key="4">
    <source>
        <dbReference type="Proteomes" id="UP000198280"/>
    </source>
</evidence>
<accession>A0A239AQR5</accession>
<organism evidence="3 4">
    <name type="scientific">Actinacidiphila glaucinigra</name>
    <dbReference type="NCBI Taxonomy" id="235986"/>
    <lineage>
        <taxon>Bacteria</taxon>
        <taxon>Bacillati</taxon>
        <taxon>Actinomycetota</taxon>
        <taxon>Actinomycetes</taxon>
        <taxon>Kitasatosporales</taxon>
        <taxon>Streptomycetaceae</taxon>
        <taxon>Actinacidiphila</taxon>
    </lineage>
</organism>
<proteinExistence type="predicted"/>
<dbReference type="RefSeq" id="WP_089222283.1">
    <property type="nucleotide sequence ID" value="NZ_FZOF01000002.1"/>
</dbReference>
<reference evidence="3 4" key="1">
    <citation type="submission" date="2017-06" db="EMBL/GenBank/DDBJ databases">
        <authorList>
            <person name="Kim H.J."/>
            <person name="Triplett B.A."/>
        </authorList>
    </citation>
    <scope>NUCLEOTIDE SEQUENCE [LARGE SCALE GENOMIC DNA]</scope>
    <source>
        <strain evidence="3 4">CGMCC 4.1858</strain>
    </source>
</reference>
<protein>
    <recommendedName>
        <fullName evidence="5">Lipoprotein</fullName>
    </recommendedName>
</protein>
<feature type="signal peptide" evidence="2">
    <location>
        <begin position="1"/>
        <end position="21"/>
    </location>
</feature>
<dbReference type="AlphaFoldDB" id="A0A239AQR5"/>
<name>A0A239AQR5_9ACTN</name>
<dbReference type="PROSITE" id="PS51257">
    <property type="entry name" value="PROKAR_LIPOPROTEIN"/>
    <property type="match status" value="1"/>
</dbReference>
<gene>
    <name evidence="3" type="ORF">SAMN05216252_10293</name>
</gene>
<dbReference type="InterPro" id="IPR006311">
    <property type="entry name" value="TAT_signal"/>
</dbReference>